<accession>A0A7Y6Q3T6</accession>
<reference evidence="3 4" key="1">
    <citation type="submission" date="2020-06" db="EMBL/GenBank/DDBJ databases">
        <authorList>
            <person name="Grouzdev D.S."/>
        </authorList>
    </citation>
    <scope>NUCLEOTIDE SEQUENCE [LARGE SCALE GENOMIC DNA]</scope>
    <source>
        <strain evidence="3 4">HO-A22</strain>
    </source>
</reference>
<dbReference type="AlphaFoldDB" id="A0A7Y6Q3T6"/>
<sequence>MHKSLLLALLLAVTGASALAEDANVVSPQVTFVTSTGYWEESGDSLSALDPSDPQAEPATESKNAEGAPRRGYYKLIALRQQDGTAQIHLQQIAATPAGPEVISSAELEEFSSLKAYVTDIRPETSTGVTAQPGMFATVYLKTDPAAREPETWTVLIDDLGDIKVERASN</sequence>
<evidence type="ECO:0000256" key="1">
    <source>
        <dbReference type="SAM" id="MobiDB-lite"/>
    </source>
</evidence>
<gene>
    <name evidence="3" type="ORF">HT585_06710</name>
</gene>
<organism evidence="3 4">
    <name type="scientific">Ensifer oleiphilus</name>
    <dbReference type="NCBI Taxonomy" id="2742698"/>
    <lineage>
        <taxon>Bacteria</taxon>
        <taxon>Pseudomonadati</taxon>
        <taxon>Pseudomonadota</taxon>
        <taxon>Alphaproteobacteria</taxon>
        <taxon>Hyphomicrobiales</taxon>
        <taxon>Rhizobiaceae</taxon>
        <taxon>Sinorhizobium/Ensifer group</taxon>
        <taxon>Ensifer</taxon>
    </lineage>
</organism>
<comment type="caution">
    <text evidence="3">The sequence shown here is derived from an EMBL/GenBank/DDBJ whole genome shotgun (WGS) entry which is preliminary data.</text>
</comment>
<dbReference type="Proteomes" id="UP000520198">
    <property type="component" value="Unassembled WGS sequence"/>
</dbReference>
<protein>
    <submittedName>
        <fullName evidence="3">Uncharacterized protein</fullName>
    </submittedName>
</protein>
<dbReference type="EMBL" id="JABWDU010000001">
    <property type="protein sequence ID" value="NVD38539.1"/>
    <property type="molecule type" value="Genomic_DNA"/>
</dbReference>
<dbReference type="RefSeq" id="WP_176352130.1">
    <property type="nucleotide sequence ID" value="NZ_JABWDU010000001.1"/>
</dbReference>
<evidence type="ECO:0000256" key="2">
    <source>
        <dbReference type="SAM" id="SignalP"/>
    </source>
</evidence>
<evidence type="ECO:0000313" key="4">
    <source>
        <dbReference type="Proteomes" id="UP000520198"/>
    </source>
</evidence>
<keyword evidence="4" id="KW-1185">Reference proteome</keyword>
<name>A0A7Y6Q3T6_9HYPH</name>
<keyword evidence="2" id="KW-0732">Signal</keyword>
<evidence type="ECO:0000313" key="3">
    <source>
        <dbReference type="EMBL" id="NVD38539.1"/>
    </source>
</evidence>
<proteinExistence type="predicted"/>
<feature type="chain" id="PRO_5031068048" evidence="2">
    <location>
        <begin position="21"/>
        <end position="170"/>
    </location>
</feature>
<feature type="region of interest" description="Disordered" evidence="1">
    <location>
        <begin position="43"/>
        <end position="67"/>
    </location>
</feature>
<feature type="signal peptide" evidence="2">
    <location>
        <begin position="1"/>
        <end position="20"/>
    </location>
</feature>